<evidence type="ECO:0000259" key="6">
    <source>
        <dbReference type="Pfam" id="PF00294"/>
    </source>
</evidence>
<dbReference type="RefSeq" id="WP_057506263.1">
    <property type="nucleotide sequence ID" value="NZ_LLXS01000030.1"/>
</dbReference>
<keyword evidence="8" id="KW-1185">Reference proteome</keyword>
<evidence type="ECO:0000313" key="7">
    <source>
        <dbReference type="EMBL" id="KRG40903.1"/>
    </source>
</evidence>
<evidence type="ECO:0000256" key="4">
    <source>
        <dbReference type="ARBA" id="ARBA00022777"/>
    </source>
</evidence>
<name>A0A0R0AHW4_9GAMM</name>
<dbReference type="InterPro" id="IPR011611">
    <property type="entry name" value="PfkB_dom"/>
</dbReference>
<comment type="caution">
    <text evidence="7">The sequence shown here is derived from an EMBL/GenBank/DDBJ whole genome shotgun (WGS) entry which is preliminary data.</text>
</comment>
<dbReference type="InterPro" id="IPR050306">
    <property type="entry name" value="PfkB_Carbo_kinase"/>
</dbReference>
<organism evidence="7 8">
    <name type="scientific">Stenotrophomonas pictorum JCM 9942</name>
    <dbReference type="NCBI Taxonomy" id="1236960"/>
    <lineage>
        <taxon>Bacteria</taxon>
        <taxon>Pseudomonadati</taxon>
        <taxon>Pseudomonadota</taxon>
        <taxon>Gammaproteobacteria</taxon>
        <taxon>Lysobacterales</taxon>
        <taxon>Lysobacteraceae</taxon>
        <taxon>Stenotrophomonas</taxon>
    </lineage>
</organism>
<dbReference type="AlphaFoldDB" id="A0A0R0AHW4"/>
<evidence type="ECO:0000256" key="1">
    <source>
        <dbReference type="ARBA" id="ARBA00010688"/>
    </source>
</evidence>
<dbReference type="Proteomes" id="UP000050836">
    <property type="component" value="Unassembled WGS sequence"/>
</dbReference>
<evidence type="ECO:0000256" key="3">
    <source>
        <dbReference type="ARBA" id="ARBA00022741"/>
    </source>
</evidence>
<dbReference type="InterPro" id="IPR029056">
    <property type="entry name" value="Ribokinase-like"/>
</dbReference>
<reference evidence="7 8" key="1">
    <citation type="submission" date="2015-10" db="EMBL/GenBank/DDBJ databases">
        <title>Genome sequencing and analysis of members of genus Stenotrophomonas.</title>
        <authorList>
            <person name="Patil P.P."/>
            <person name="Midha S."/>
            <person name="Patil P.B."/>
        </authorList>
    </citation>
    <scope>NUCLEOTIDE SEQUENCE [LARGE SCALE GENOMIC DNA]</scope>
    <source>
        <strain evidence="7 8">JCM 9942</strain>
    </source>
</reference>
<accession>A0A0R0AHW4</accession>
<dbReference type="CDD" id="cd01167">
    <property type="entry name" value="bac_FRK"/>
    <property type="match status" value="1"/>
</dbReference>
<evidence type="ECO:0000256" key="5">
    <source>
        <dbReference type="ARBA" id="ARBA00022840"/>
    </source>
</evidence>
<dbReference type="PANTHER" id="PTHR43085">
    <property type="entry name" value="HEXOKINASE FAMILY MEMBER"/>
    <property type="match status" value="1"/>
</dbReference>
<dbReference type="GO" id="GO:0005524">
    <property type="term" value="F:ATP binding"/>
    <property type="evidence" value="ECO:0007669"/>
    <property type="project" value="UniProtKB-KW"/>
</dbReference>
<proteinExistence type="inferred from homology"/>
<dbReference type="Pfam" id="PF00294">
    <property type="entry name" value="PfkB"/>
    <property type="match status" value="1"/>
</dbReference>
<protein>
    <submittedName>
        <fullName evidence="7">Fructokinase</fullName>
    </submittedName>
</protein>
<keyword evidence="3" id="KW-0547">Nucleotide-binding</keyword>
<dbReference type="EMBL" id="LLXS01000030">
    <property type="protein sequence ID" value="KRG40903.1"/>
    <property type="molecule type" value="Genomic_DNA"/>
</dbReference>
<evidence type="ECO:0000256" key="2">
    <source>
        <dbReference type="ARBA" id="ARBA00022679"/>
    </source>
</evidence>
<dbReference type="Gene3D" id="3.40.1190.20">
    <property type="match status" value="1"/>
</dbReference>
<feature type="domain" description="Carbohydrate kinase PfkB" evidence="6">
    <location>
        <begin position="1"/>
        <end position="315"/>
    </location>
</feature>
<dbReference type="InterPro" id="IPR002173">
    <property type="entry name" value="Carboh/pur_kinase_PfkB_CS"/>
</dbReference>
<dbReference type="PANTHER" id="PTHR43085:SF1">
    <property type="entry name" value="PSEUDOURIDINE KINASE-RELATED"/>
    <property type="match status" value="1"/>
</dbReference>
<evidence type="ECO:0000313" key="8">
    <source>
        <dbReference type="Proteomes" id="UP000050836"/>
    </source>
</evidence>
<dbReference type="GO" id="GO:0016301">
    <property type="term" value="F:kinase activity"/>
    <property type="evidence" value="ECO:0007669"/>
    <property type="project" value="UniProtKB-KW"/>
</dbReference>
<sequence length="331" mass="34854">MGKIVCFGEILIDLLAQPPASPDTPRAFLQYAGGAPANVAVAAARLGARSHFAGMVGRDMFGDFLVDSLAEAGVQTDCIVRTDAAKTALAFVALDAHGERSFSFYRPPAADLLFRSEHFTAACFDDTACFHVCSNSLTEPAIAAATFAGMDRARAAGAVVSLDLNLRPALWPAEVDPTPWLWQALERADLIKLSREELDYLAQPLGADGDAQVLKRLLAAQARWVIVTDGAGALRWYTREDQGVVPSFTVKTVDTTAAGDAFVGGVLFGLTERGGAGSGFAKFCADADAITATLRFAAAVGALAVTRKGAFAAMPSLQDVQQLLQQQDALA</sequence>
<keyword evidence="2" id="KW-0808">Transferase</keyword>
<gene>
    <name evidence="7" type="ORF">ARC78_12125</name>
</gene>
<dbReference type="SUPFAM" id="SSF53613">
    <property type="entry name" value="Ribokinase-like"/>
    <property type="match status" value="1"/>
</dbReference>
<keyword evidence="5" id="KW-0067">ATP-binding</keyword>
<comment type="similarity">
    <text evidence="1">Belongs to the carbohydrate kinase PfkB family.</text>
</comment>
<dbReference type="PROSITE" id="PS00584">
    <property type="entry name" value="PFKB_KINASES_2"/>
    <property type="match status" value="1"/>
</dbReference>
<keyword evidence="4 7" id="KW-0418">Kinase</keyword>